<dbReference type="EMBL" id="CM047583">
    <property type="protein sequence ID" value="KAI9912803.1"/>
    <property type="molecule type" value="Genomic_DNA"/>
</dbReference>
<evidence type="ECO:0000313" key="2">
    <source>
        <dbReference type="Proteomes" id="UP001163321"/>
    </source>
</evidence>
<evidence type="ECO:0000313" key="1">
    <source>
        <dbReference type="EMBL" id="KAI9912803.1"/>
    </source>
</evidence>
<sequence length="595" mass="65634">MASEAKSSGVWLMSCSSLSLSLSPDSLSLSRRSPDCTSEIQPTHSVVFQSSAAAPHSRACVLAERQEFTIYGLEPDGALRPGGPVPLVSRATVGLLLNYMAIGALCAGINSAIAPALSNYLQLPPYQVRAASSVVNTAWNFKFVGGLVTDNVRIGRYRRKPYLVLGWLLCIVSLLYLGTSQVPLVDTPPLLAWRYVLCLTLGTTGYFLANAAADAFVVDMAQREPLATRGYTQASICMARVFGAIVMSLFVTATLNGSGHEPRLWWSIRLHHVMLVLAAFAVLPLLGSIWFLHEGPTVPTVPLLTFSSALACHGAPHQAPTLTFADRWQLTWRLLQSRAMWQVLMFELIANICWSMDTTAKTAIEVDWFNVQTWPKAVAGAVWSVAYIGGFYFARCFLLRNEWRHLCCVATLWSVFVDVLTVACTVFNVLRHRYFWLYMQVLAAPALALRFLVLIFPIVELAPRGIESTTYGLVVTFRTIAVPLATSAYKAMDSYFALSDDHVRRDLPSTRSHICYTFGIGWAFQLVSLGLLGLLPRQKLEVHQLRYFGGYSIRSGWFIVFLLVSLILLVTTANVLSLFESTSCLFIAGGSGCKR</sequence>
<reference evidence="1 2" key="1">
    <citation type="journal article" date="2022" name="bioRxiv">
        <title>The genome of the oomycete Peronosclerospora sorghi, a cosmopolitan pathogen of maize and sorghum, is inflated with dispersed pseudogenes.</title>
        <authorList>
            <person name="Fletcher K."/>
            <person name="Martin F."/>
            <person name="Isakeit T."/>
            <person name="Cavanaugh K."/>
            <person name="Magill C."/>
            <person name="Michelmore R."/>
        </authorList>
    </citation>
    <scope>NUCLEOTIDE SEQUENCE [LARGE SCALE GENOMIC DNA]</scope>
    <source>
        <strain evidence="1">P6</strain>
    </source>
</reference>
<proteinExistence type="predicted"/>
<name>A0ACC0W1Y0_9STRA</name>
<organism evidence="1 2">
    <name type="scientific">Peronosclerospora sorghi</name>
    <dbReference type="NCBI Taxonomy" id="230839"/>
    <lineage>
        <taxon>Eukaryota</taxon>
        <taxon>Sar</taxon>
        <taxon>Stramenopiles</taxon>
        <taxon>Oomycota</taxon>
        <taxon>Peronosporomycetes</taxon>
        <taxon>Peronosporales</taxon>
        <taxon>Peronosporaceae</taxon>
        <taxon>Peronosclerospora</taxon>
    </lineage>
</organism>
<keyword evidence="2" id="KW-1185">Reference proteome</keyword>
<gene>
    <name evidence="1" type="ORF">PsorP6_005648</name>
</gene>
<dbReference type="Proteomes" id="UP001163321">
    <property type="component" value="Chromosome 4"/>
</dbReference>
<comment type="caution">
    <text evidence="1">The sequence shown here is derived from an EMBL/GenBank/DDBJ whole genome shotgun (WGS) entry which is preliminary data.</text>
</comment>
<accession>A0ACC0W1Y0</accession>
<protein>
    <submittedName>
        <fullName evidence="1">Uncharacterized protein</fullName>
    </submittedName>
</protein>